<dbReference type="Gene3D" id="3.40.50.300">
    <property type="entry name" value="P-loop containing nucleotide triphosphate hydrolases"/>
    <property type="match status" value="1"/>
</dbReference>
<dbReference type="Proteomes" id="UP000232062">
    <property type="component" value="Unassembled WGS sequence"/>
</dbReference>
<dbReference type="PANTHER" id="PTHR43776:SF4">
    <property type="entry name" value="PUTRESCINE EXPORT SYSTEM ATP-BINDING PROTEIN SAPF"/>
    <property type="match status" value="1"/>
</dbReference>
<evidence type="ECO:0000256" key="5">
    <source>
        <dbReference type="ARBA" id="ARBA00022519"/>
    </source>
</evidence>
<comment type="caution">
    <text evidence="10">The sequence shown here is derived from an EMBL/GenBank/DDBJ whole genome shotgun (WGS) entry which is preliminary data.</text>
</comment>
<dbReference type="InterPro" id="IPR003439">
    <property type="entry name" value="ABC_transporter-like_ATP-bd"/>
</dbReference>
<evidence type="ECO:0000256" key="1">
    <source>
        <dbReference type="ARBA" id="ARBA00004417"/>
    </source>
</evidence>
<keyword evidence="8" id="KW-0472">Membrane</keyword>
<keyword evidence="6" id="KW-0547">Nucleotide-binding</keyword>
<feature type="domain" description="ABC transporter" evidence="9">
    <location>
        <begin position="32"/>
        <end position="82"/>
    </location>
</feature>
<dbReference type="InterPro" id="IPR027417">
    <property type="entry name" value="P-loop_NTPase"/>
</dbReference>
<dbReference type="OrthoDB" id="9784450at2"/>
<evidence type="ECO:0000313" key="10">
    <source>
        <dbReference type="EMBL" id="PJZ06980.1"/>
    </source>
</evidence>
<proteinExistence type="inferred from homology"/>
<gene>
    <name evidence="10" type="ORF">PRCB_02905</name>
</gene>
<keyword evidence="11" id="KW-1185">Reference proteome</keyword>
<dbReference type="GO" id="GO:0016887">
    <property type="term" value="F:ATP hydrolysis activity"/>
    <property type="evidence" value="ECO:0007669"/>
    <property type="project" value="InterPro"/>
</dbReference>
<evidence type="ECO:0000256" key="6">
    <source>
        <dbReference type="ARBA" id="ARBA00022741"/>
    </source>
</evidence>
<dbReference type="InterPro" id="IPR050319">
    <property type="entry name" value="ABC_transp_ATP-bind"/>
</dbReference>
<evidence type="ECO:0000256" key="7">
    <source>
        <dbReference type="ARBA" id="ARBA00022840"/>
    </source>
</evidence>
<evidence type="ECO:0000256" key="3">
    <source>
        <dbReference type="ARBA" id="ARBA00022448"/>
    </source>
</evidence>
<sequence>MNTVLEAEHLSKIYHRRGSLFAKAQHQVHAVKSLSLQLARGETLAVVGESGSGKSTLARMLVGLESPTSGVIMWGGNHFWTNRRTCRLAAIPLVARPEDDLRIMDSSQKNDRKMIFLQYILDGKILV</sequence>
<dbReference type="RefSeq" id="WP_100700254.1">
    <property type="nucleotide sequence ID" value="NZ_MLFP01000019.1"/>
</dbReference>
<keyword evidence="5" id="KW-0997">Cell inner membrane</keyword>
<evidence type="ECO:0000256" key="8">
    <source>
        <dbReference type="ARBA" id="ARBA00023136"/>
    </source>
</evidence>
<keyword evidence="4" id="KW-1003">Cell membrane</keyword>
<dbReference type="GO" id="GO:0005524">
    <property type="term" value="F:ATP binding"/>
    <property type="evidence" value="ECO:0007669"/>
    <property type="project" value="UniProtKB-KW"/>
</dbReference>
<name>A0A2M9WHD9_9GAMM</name>
<dbReference type="EMBL" id="PIQI01000009">
    <property type="protein sequence ID" value="PJZ06980.1"/>
    <property type="molecule type" value="Genomic_DNA"/>
</dbReference>
<reference evidence="10 11" key="1">
    <citation type="submission" date="2017-11" db="EMBL/GenBank/DDBJ databases">
        <title>The genome sequence of Pantoea rodasii DSM 26611.</title>
        <authorList>
            <person name="Gao J."/>
            <person name="Mao X."/>
            <person name="Sun J."/>
        </authorList>
    </citation>
    <scope>NUCLEOTIDE SEQUENCE [LARGE SCALE GENOMIC DNA]</scope>
    <source>
        <strain evidence="10 11">DSM 26611</strain>
    </source>
</reference>
<dbReference type="SUPFAM" id="SSF52540">
    <property type="entry name" value="P-loop containing nucleoside triphosphate hydrolases"/>
    <property type="match status" value="1"/>
</dbReference>
<accession>A0A2M9WHD9</accession>
<protein>
    <recommendedName>
        <fullName evidence="9">ABC transporter domain-containing protein</fullName>
    </recommendedName>
</protein>
<evidence type="ECO:0000259" key="9">
    <source>
        <dbReference type="Pfam" id="PF00005"/>
    </source>
</evidence>
<evidence type="ECO:0000256" key="4">
    <source>
        <dbReference type="ARBA" id="ARBA00022475"/>
    </source>
</evidence>
<comment type="similarity">
    <text evidence="2">Belongs to the ABC transporter superfamily.</text>
</comment>
<comment type="subcellular location">
    <subcellularLocation>
        <location evidence="1">Cell inner membrane</location>
        <topology evidence="1">Peripheral membrane protein</topology>
    </subcellularLocation>
</comment>
<keyword evidence="3" id="KW-0813">Transport</keyword>
<organism evidence="10 11">
    <name type="scientific">Pantoea rodasii</name>
    <dbReference type="NCBI Taxonomy" id="1076549"/>
    <lineage>
        <taxon>Bacteria</taxon>
        <taxon>Pseudomonadati</taxon>
        <taxon>Pseudomonadota</taxon>
        <taxon>Gammaproteobacteria</taxon>
        <taxon>Enterobacterales</taxon>
        <taxon>Erwiniaceae</taxon>
        <taxon>Pantoea</taxon>
    </lineage>
</organism>
<dbReference type="Pfam" id="PF00005">
    <property type="entry name" value="ABC_tran"/>
    <property type="match status" value="1"/>
</dbReference>
<evidence type="ECO:0000313" key="11">
    <source>
        <dbReference type="Proteomes" id="UP000232062"/>
    </source>
</evidence>
<dbReference type="GO" id="GO:0005886">
    <property type="term" value="C:plasma membrane"/>
    <property type="evidence" value="ECO:0007669"/>
    <property type="project" value="UniProtKB-SubCell"/>
</dbReference>
<keyword evidence="7" id="KW-0067">ATP-binding</keyword>
<dbReference type="AlphaFoldDB" id="A0A2M9WHD9"/>
<evidence type="ECO:0000256" key="2">
    <source>
        <dbReference type="ARBA" id="ARBA00005417"/>
    </source>
</evidence>
<dbReference type="PANTHER" id="PTHR43776">
    <property type="entry name" value="TRANSPORT ATP-BINDING PROTEIN"/>
    <property type="match status" value="1"/>
</dbReference>
<dbReference type="STRING" id="1076549.HA45_19370"/>